<name>A0A267HU07_9ENTE</name>
<evidence type="ECO:0000313" key="2">
    <source>
        <dbReference type="Proteomes" id="UP000216797"/>
    </source>
</evidence>
<keyword evidence="2" id="KW-1185">Reference proteome</keyword>
<dbReference type="InterPro" id="IPR010064">
    <property type="entry name" value="HK97-gp10_tail"/>
</dbReference>
<reference evidence="1 2" key="1">
    <citation type="submission" date="2015-08" db="EMBL/GenBank/DDBJ databases">
        <title>Enterococcus genome sequence.</title>
        <authorList>
            <person name="Acedo J.Z."/>
            <person name="Vederas J.C."/>
        </authorList>
    </citation>
    <scope>NUCLEOTIDE SEQUENCE [LARGE SCALE GENOMIC DNA]</scope>
    <source>
        <strain evidence="1 2">49</strain>
    </source>
</reference>
<accession>A0A267HU07</accession>
<dbReference type="Pfam" id="PF04883">
    <property type="entry name" value="HK97-gp10_like"/>
    <property type="match status" value="1"/>
</dbReference>
<protein>
    <recommendedName>
        <fullName evidence="3">HK97 gp10 family phage protein</fullName>
    </recommendedName>
</protein>
<sequence>MSKSVKIQGLKEFMREVSRKGPALDQAIDKEIKLSALRVEKRAKKLAPWDTGWMSNNIYANNIGFLQAEVISPVNYSIFVEYGTRYMFAQPFLFPAVYADWPLLQKRLTKLVRG</sequence>
<dbReference type="Proteomes" id="UP000216797">
    <property type="component" value="Unassembled WGS sequence"/>
</dbReference>
<dbReference type="AlphaFoldDB" id="A0A267HU07"/>
<gene>
    <name evidence="1" type="ORF">AKL21_07580</name>
</gene>
<dbReference type="RefSeq" id="WP_095006629.1">
    <property type="nucleotide sequence ID" value="NZ_JBKVRM010000016.1"/>
</dbReference>
<comment type="caution">
    <text evidence="1">The sequence shown here is derived from an EMBL/GenBank/DDBJ whole genome shotgun (WGS) entry which is preliminary data.</text>
</comment>
<organism evidence="1 2">
    <name type="scientific">Enterococcus canintestini</name>
    <dbReference type="NCBI Taxonomy" id="317010"/>
    <lineage>
        <taxon>Bacteria</taxon>
        <taxon>Bacillati</taxon>
        <taxon>Bacillota</taxon>
        <taxon>Bacilli</taxon>
        <taxon>Lactobacillales</taxon>
        <taxon>Enterococcaceae</taxon>
        <taxon>Enterococcus</taxon>
    </lineage>
</organism>
<evidence type="ECO:0000313" key="1">
    <source>
        <dbReference type="EMBL" id="PAB01105.1"/>
    </source>
</evidence>
<proteinExistence type="predicted"/>
<evidence type="ECO:0008006" key="3">
    <source>
        <dbReference type="Google" id="ProtNLM"/>
    </source>
</evidence>
<dbReference type="EMBL" id="LHUG01000005">
    <property type="protein sequence ID" value="PAB01105.1"/>
    <property type="molecule type" value="Genomic_DNA"/>
</dbReference>